<evidence type="ECO:0000313" key="3">
    <source>
        <dbReference type="Proteomes" id="UP000598360"/>
    </source>
</evidence>
<keyword evidence="1" id="KW-0472">Membrane</keyword>
<evidence type="ECO:0008006" key="4">
    <source>
        <dbReference type="Google" id="ProtNLM"/>
    </source>
</evidence>
<organism evidence="2 3">
    <name type="scientific">Saccharopolyspora montiporae</name>
    <dbReference type="NCBI Taxonomy" id="2781240"/>
    <lineage>
        <taxon>Bacteria</taxon>
        <taxon>Bacillati</taxon>
        <taxon>Actinomycetota</taxon>
        <taxon>Actinomycetes</taxon>
        <taxon>Pseudonocardiales</taxon>
        <taxon>Pseudonocardiaceae</taxon>
        <taxon>Saccharopolyspora</taxon>
    </lineage>
</organism>
<dbReference type="RefSeq" id="WP_193926473.1">
    <property type="nucleotide sequence ID" value="NZ_JADEYC010000002.1"/>
</dbReference>
<dbReference type="EMBL" id="JADEYC010000002">
    <property type="protein sequence ID" value="MBE9373020.1"/>
    <property type="molecule type" value="Genomic_DNA"/>
</dbReference>
<reference evidence="2" key="1">
    <citation type="submission" date="2020-10" db="EMBL/GenBank/DDBJ databases">
        <title>Diversity and distribution of actinomycetes associated with coral in the coast of Hainan.</title>
        <authorList>
            <person name="Li F."/>
        </authorList>
    </citation>
    <scope>NUCLEOTIDE SEQUENCE</scope>
    <source>
        <strain evidence="2">HNM0983</strain>
    </source>
</reference>
<keyword evidence="1" id="KW-0812">Transmembrane</keyword>
<protein>
    <recommendedName>
        <fullName evidence="4">DUF2273 domain-containing protein</fullName>
    </recommendedName>
</protein>
<gene>
    <name evidence="2" type="ORF">IQ251_01030</name>
</gene>
<proteinExistence type="predicted"/>
<sequence>MTAMHVGLLAGLVLGAAAAIGGFSAFLISLLVGVVGLVIGRIVDGDLAVGDLFGRGRDR</sequence>
<name>A0A929B690_9PSEU</name>
<evidence type="ECO:0000313" key="2">
    <source>
        <dbReference type="EMBL" id="MBE9373020.1"/>
    </source>
</evidence>
<comment type="caution">
    <text evidence="2">The sequence shown here is derived from an EMBL/GenBank/DDBJ whole genome shotgun (WGS) entry which is preliminary data.</text>
</comment>
<dbReference type="Proteomes" id="UP000598360">
    <property type="component" value="Unassembled WGS sequence"/>
</dbReference>
<keyword evidence="1" id="KW-1133">Transmembrane helix</keyword>
<evidence type="ECO:0000256" key="1">
    <source>
        <dbReference type="SAM" id="Phobius"/>
    </source>
</evidence>
<dbReference type="AlphaFoldDB" id="A0A929B690"/>
<accession>A0A929B690</accession>
<keyword evidence="3" id="KW-1185">Reference proteome</keyword>
<feature type="transmembrane region" description="Helical" evidence="1">
    <location>
        <begin position="28"/>
        <end position="49"/>
    </location>
</feature>